<feature type="region of interest" description="Disordered" evidence="1">
    <location>
        <begin position="213"/>
        <end position="285"/>
    </location>
</feature>
<organism evidence="3 4">
    <name type="scientific">Polyangium fumosum</name>
    <dbReference type="NCBI Taxonomy" id="889272"/>
    <lineage>
        <taxon>Bacteria</taxon>
        <taxon>Pseudomonadati</taxon>
        <taxon>Myxococcota</taxon>
        <taxon>Polyangia</taxon>
        <taxon>Polyangiales</taxon>
        <taxon>Polyangiaceae</taxon>
        <taxon>Polyangium</taxon>
    </lineage>
</organism>
<dbReference type="RefSeq" id="WP_136936230.1">
    <property type="nucleotide sequence ID" value="NZ_SSMQ01000123.1"/>
</dbReference>
<accession>A0A4V5PJZ0</accession>
<evidence type="ECO:0000313" key="4">
    <source>
        <dbReference type="Proteomes" id="UP000309215"/>
    </source>
</evidence>
<feature type="domain" description="Heme NO-binding" evidence="2">
    <location>
        <begin position="4"/>
        <end position="151"/>
    </location>
</feature>
<dbReference type="InterPro" id="IPR038158">
    <property type="entry name" value="H-NOX_domain_sf"/>
</dbReference>
<evidence type="ECO:0000256" key="1">
    <source>
        <dbReference type="SAM" id="MobiDB-lite"/>
    </source>
</evidence>
<evidence type="ECO:0000259" key="2">
    <source>
        <dbReference type="Pfam" id="PF07700"/>
    </source>
</evidence>
<keyword evidence="4" id="KW-1185">Reference proteome</keyword>
<dbReference type="Pfam" id="PF07700">
    <property type="entry name" value="HNOB"/>
    <property type="match status" value="1"/>
</dbReference>
<dbReference type="GO" id="GO:0020037">
    <property type="term" value="F:heme binding"/>
    <property type="evidence" value="ECO:0007669"/>
    <property type="project" value="InterPro"/>
</dbReference>
<evidence type="ECO:0000313" key="3">
    <source>
        <dbReference type="EMBL" id="TKC93350.1"/>
    </source>
</evidence>
<dbReference type="Gene3D" id="3.90.1520.10">
    <property type="entry name" value="H-NOX domain"/>
    <property type="match status" value="1"/>
</dbReference>
<reference evidence="3 4" key="1">
    <citation type="submission" date="2019-04" db="EMBL/GenBank/DDBJ databases">
        <authorList>
            <person name="Li Y."/>
            <person name="Wang J."/>
        </authorList>
    </citation>
    <scope>NUCLEOTIDE SEQUENCE [LARGE SCALE GENOMIC DNA]</scope>
    <source>
        <strain evidence="3 4">DSM 14668</strain>
    </source>
</reference>
<dbReference type="EMBL" id="SSMQ01000123">
    <property type="protein sequence ID" value="TKC93350.1"/>
    <property type="molecule type" value="Genomic_DNA"/>
</dbReference>
<comment type="caution">
    <text evidence="3">The sequence shown here is derived from an EMBL/GenBank/DDBJ whole genome shotgun (WGS) entry which is preliminary data.</text>
</comment>
<dbReference type="SUPFAM" id="SSF111126">
    <property type="entry name" value="Ligand-binding domain in the NO signalling and Golgi transport"/>
    <property type="match status" value="1"/>
</dbReference>
<gene>
    <name evidence="3" type="ORF">E8A74_49640</name>
</gene>
<proteinExistence type="predicted"/>
<dbReference type="InterPro" id="IPR024096">
    <property type="entry name" value="NO_sig/Golgi_transp_ligand-bd"/>
</dbReference>
<dbReference type="AlphaFoldDB" id="A0A4V5PJZ0"/>
<name>A0A4V5PJZ0_9BACT</name>
<dbReference type="Proteomes" id="UP000309215">
    <property type="component" value="Unassembled WGS sequence"/>
</dbReference>
<feature type="compositionally biased region" description="Low complexity" evidence="1">
    <location>
        <begin position="255"/>
        <end position="266"/>
    </location>
</feature>
<dbReference type="InterPro" id="IPR011644">
    <property type="entry name" value="Heme_NO-bd"/>
</dbReference>
<dbReference type="OrthoDB" id="7266652at2"/>
<protein>
    <recommendedName>
        <fullName evidence="2">Heme NO-binding domain-containing protein</fullName>
    </recommendedName>
</protein>
<sequence>MVLGVILLGFQNYVRERLGEELWRTIRNEAGVAERVYLPSQSYPGEELSALATSMSRMTGMSPALVLESFGDTLASDLLKVYGNLIDPRWRVLDVIVHSEELIERMAQRSGDVTPQSPVTARWGRDGEVVLVYQSHLKGCALIKGIVRGLGANLEQPVILDEGRCMLAGATACEMAVRLERTTQLTERAQGLARRLTPPAMSRSALKAALFGDRSDMPSVPPPPASSSKQEVLSAWRTETKTSPPASSVAPARISSLPAAPNLPSTPSTPPPSEGGDTSEPWRRR</sequence>